<dbReference type="EMBL" id="MU266540">
    <property type="protein sequence ID" value="KAH7921157.1"/>
    <property type="molecule type" value="Genomic_DNA"/>
</dbReference>
<accession>A0ACB8B675</accession>
<protein>
    <submittedName>
        <fullName evidence="1">Glycosyltransferase family 69 protein</fullName>
    </submittedName>
</protein>
<proteinExistence type="predicted"/>
<gene>
    <name evidence="1" type="ORF">BV22DRAFT_1019928</name>
</gene>
<evidence type="ECO:0000313" key="1">
    <source>
        <dbReference type="EMBL" id="KAH7921157.1"/>
    </source>
</evidence>
<keyword evidence="2" id="KW-1185">Reference proteome</keyword>
<sequence>MDGENGPFDDADEASSRHSSRPTSPTPRQPRHRAFRIRELGWWVTIFAYMILLFVSVRIVKDYEQPGDVRFRAGIESALAHPRPSGYAKQEKIFIAAMFSNNHEVLPYWSDMLVKAIHYLGTDNVFVSVVESHSGDNSPELLRELDERLARLGVAHRILTEDDAIEKPEDMGGNNRIDFLAAIRNRALEPLVQNGGYDKVIFSNDVFIEPETVVELLETADGEYDMACGLDFAHFGAYDAWVLRDRQGKLTSTVWPYFLDQGDYLAMHSDSPVPVFTCWNGIIVVRADPLLPIALRSNHTLSTDPLPNPLPGTHPAAHNPPTSPALTPPVRFRSSAPGECFSSESFLLPYDLRRQFNLQRIYVNPRVITAYQWRFYMYFKWFMRHPVLKWWIEKVYDGAWMDRAMMVVGDASHVFWWDGGDCHPWW</sequence>
<organism evidence="1 2">
    <name type="scientific">Leucogyrophana mollusca</name>
    <dbReference type="NCBI Taxonomy" id="85980"/>
    <lineage>
        <taxon>Eukaryota</taxon>
        <taxon>Fungi</taxon>
        <taxon>Dikarya</taxon>
        <taxon>Basidiomycota</taxon>
        <taxon>Agaricomycotina</taxon>
        <taxon>Agaricomycetes</taxon>
        <taxon>Agaricomycetidae</taxon>
        <taxon>Boletales</taxon>
        <taxon>Boletales incertae sedis</taxon>
        <taxon>Leucogyrophana</taxon>
    </lineage>
</organism>
<evidence type="ECO:0000313" key="2">
    <source>
        <dbReference type="Proteomes" id="UP000790709"/>
    </source>
</evidence>
<reference evidence="1" key="1">
    <citation type="journal article" date="2021" name="New Phytol.">
        <title>Evolutionary innovations through gain and loss of genes in the ectomycorrhizal Boletales.</title>
        <authorList>
            <person name="Wu G."/>
            <person name="Miyauchi S."/>
            <person name="Morin E."/>
            <person name="Kuo A."/>
            <person name="Drula E."/>
            <person name="Varga T."/>
            <person name="Kohler A."/>
            <person name="Feng B."/>
            <person name="Cao Y."/>
            <person name="Lipzen A."/>
            <person name="Daum C."/>
            <person name="Hundley H."/>
            <person name="Pangilinan J."/>
            <person name="Johnson J."/>
            <person name="Barry K."/>
            <person name="LaButti K."/>
            <person name="Ng V."/>
            <person name="Ahrendt S."/>
            <person name="Min B."/>
            <person name="Choi I.G."/>
            <person name="Park H."/>
            <person name="Plett J.M."/>
            <person name="Magnuson J."/>
            <person name="Spatafora J.W."/>
            <person name="Nagy L.G."/>
            <person name="Henrissat B."/>
            <person name="Grigoriev I.V."/>
            <person name="Yang Z.L."/>
            <person name="Xu J."/>
            <person name="Martin F.M."/>
        </authorList>
    </citation>
    <scope>NUCLEOTIDE SEQUENCE</scope>
    <source>
        <strain evidence="1">KUC20120723A-06</strain>
    </source>
</reference>
<comment type="caution">
    <text evidence="1">The sequence shown here is derived from an EMBL/GenBank/DDBJ whole genome shotgun (WGS) entry which is preliminary data.</text>
</comment>
<name>A0ACB8B675_9AGAM</name>
<dbReference type="Proteomes" id="UP000790709">
    <property type="component" value="Unassembled WGS sequence"/>
</dbReference>